<evidence type="ECO:0000313" key="2">
    <source>
        <dbReference type="Proteomes" id="UP000007383"/>
    </source>
</evidence>
<proteinExistence type="predicted"/>
<organism evidence="1 2">
    <name type="scientific">Spirochaeta africana (strain ATCC 700263 / DSM 8902 / Z-7692)</name>
    <dbReference type="NCBI Taxonomy" id="889378"/>
    <lineage>
        <taxon>Bacteria</taxon>
        <taxon>Pseudomonadati</taxon>
        <taxon>Spirochaetota</taxon>
        <taxon>Spirochaetia</taxon>
        <taxon>Spirochaetales</taxon>
        <taxon>Spirochaetaceae</taxon>
        <taxon>Spirochaeta</taxon>
    </lineage>
</organism>
<reference evidence="2" key="1">
    <citation type="journal article" date="2013" name="Stand. Genomic Sci.">
        <title>Complete genome sequence of the halophilic bacterium Spirochaeta africana type strain (Z-7692(T)) from the alkaline Lake Magadi in the East African Rift.</title>
        <authorList>
            <person name="Liolos K."/>
            <person name="Abt B."/>
            <person name="Scheuner C."/>
            <person name="Teshima H."/>
            <person name="Held B."/>
            <person name="Lapidus A."/>
            <person name="Nolan M."/>
            <person name="Lucas S."/>
            <person name="Deshpande S."/>
            <person name="Cheng J.F."/>
            <person name="Tapia R."/>
            <person name="Goodwin L.A."/>
            <person name="Pitluck S."/>
            <person name="Pagani I."/>
            <person name="Ivanova N."/>
            <person name="Mavromatis K."/>
            <person name="Mikhailova N."/>
            <person name="Huntemann M."/>
            <person name="Pati A."/>
            <person name="Chen A."/>
            <person name="Palaniappan K."/>
            <person name="Land M."/>
            <person name="Rohde M."/>
            <person name="Tindall B.J."/>
            <person name="Detter J.C."/>
            <person name="Goker M."/>
            <person name="Bristow J."/>
            <person name="Eisen J.A."/>
            <person name="Markowitz V."/>
            <person name="Hugenholtz P."/>
            <person name="Woyke T."/>
            <person name="Klenk H.P."/>
            <person name="Kyrpides N.C."/>
        </authorList>
    </citation>
    <scope>NUCLEOTIDE SEQUENCE</scope>
    <source>
        <strain evidence="2">ATCC 700263 / DSM 8902 / Z-7692</strain>
    </source>
</reference>
<dbReference type="EMBL" id="CP003282">
    <property type="protein sequence ID" value="AFG38028.1"/>
    <property type="molecule type" value="Genomic_DNA"/>
</dbReference>
<gene>
    <name evidence="1" type="ordered locus">Spiaf_1977</name>
</gene>
<evidence type="ECO:0000313" key="1">
    <source>
        <dbReference type="EMBL" id="AFG38028.1"/>
    </source>
</evidence>
<dbReference type="Pfam" id="PF20380">
    <property type="entry name" value="DUF6675"/>
    <property type="match status" value="1"/>
</dbReference>
<name>H9UKI5_SPIAZ</name>
<dbReference type="AlphaFoldDB" id="H9UKI5"/>
<sequence>MGALRKLLGIWFAGSLLVWSGAVAAVPLDRTMLFYTGVPEYREARWPVDDIQAAVARLDPTESMEAIYRVPWPEHMCGTLEDRVDCLQRAMLRVSGMTGLPYPESAGSAGKTLYHRVHVVDSPQDRRRRPDPQDVRDHMELYVLQDDNDFGEAVMQVEISQQDVLSIRVQNASRLRVGPIPVVSPRQMMFFLDIDPREDAIYIYGVGALSTVRLGLLRSTIRGHLEVRADAMVDWLRRELEESAPDRNPG</sequence>
<dbReference type="InterPro" id="IPR046745">
    <property type="entry name" value="DUF6675"/>
</dbReference>
<dbReference type="HOGENOM" id="CLU_1110848_0_0_12"/>
<dbReference type="Proteomes" id="UP000007383">
    <property type="component" value="Chromosome"/>
</dbReference>
<dbReference type="KEGG" id="sfc:Spiaf_1977"/>
<dbReference type="STRING" id="889378.Spiaf_1977"/>
<keyword evidence="2" id="KW-1185">Reference proteome</keyword>
<dbReference type="PATRIC" id="fig|889378.3.peg.1964"/>
<protein>
    <submittedName>
        <fullName evidence="1">Uncharacterized protein</fullName>
    </submittedName>
</protein>
<accession>H9UKI5</accession>
<dbReference type="RefSeq" id="WP_014456011.1">
    <property type="nucleotide sequence ID" value="NC_017098.1"/>
</dbReference>